<dbReference type="InterPro" id="IPR019853">
    <property type="entry name" value="GldB-like"/>
</dbReference>
<dbReference type="OrthoDB" id="976022at2"/>
<dbReference type="STRING" id="865938.Weevi_1288"/>
<organism evidence="1 2">
    <name type="scientific">Weeksella virosa (strain ATCC 43766 / DSM 16922 / JCM 21250 / CCUG 30538 / CDC 9751 / IAM 14551 / NBRC 16016 / NCTC 11634 / CL345/78)</name>
    <dbReference type="NCBI Taxonomy" id="865938"/>
    <lineage>
        <taxon>Bacteria</taxon>
        <taxon>Pseudomonadati</taxon>
        <taxon>Bacteroidota</taxon>
        <taxon>Flavobacteriia</taxon>
        <taxon>Flavobacteriales</taxon>
        <taxon>Weeksellaceae</taxon>
        <taxon>Weeksella</taxon>
    </lineage>
</organism>
<dbReference type="AlphaFoldDB" id="F0NXK2"/>
<sequence length="348" mass="40588">MGRIVAIGFLCLLLLGCKKNNVNRWNITPDHKVEVVIHDISKNFFNVEIPLSTLKADYPFFFDNSSDSIWEAQRRDPKELSIYHKSLEAFGGLPEFGREINPLFSRYLHYFPQTKAPTVFVYSSGLQGVYEPVIYSEEAQKMFVAMDGFLGEKSPLYDSIKVYSYLRTSMDRGHVRAQIVRAIGENIVPFDPKKQTFLDLMLYEGKKLILADALIPDEADEFKIGYTPQEIEWSIQNEGNIWNFFVEQNFVFKNDKTLYDRFLQVSPFSKFNNEIEQESPGRIGAWIGWQILRKYLRENPSITLPELINDIDSEKIFRQSKYKPSKTEVQSYRTEKKEGVDELYHYAE</sequence>
<reference evidence="2" key="2">
    <citation type="journal article" date="2011" name="Stand. Genomic Sci.">
        <title>Complete genome sequence of Weeksella virosa type strain (9751T).</title>
        <authorList>
            <person name="Lang E."/>
            <person name="Teshima H."/>
            <person name="Lucas S."/>
            <person name="Lapidus A."/>
            <person name="Hammon N."/>
            <person name="Deshpande S."/>
            <person name="Nolan M."/>
            <person name="Cheng J."/>
            <person name="Pitluck S."/>
            <person name="Liolios K."/>
            <person name="Pagani I."/>
            <person name="Mikhailova N."/>
            <person name="Ivanova N."/>
            <person name="Mavromatis K."/>
            <person name="Pati A."/>
            <person name="Tapia R."/>
            <person name="Han C."/>
            <person name="Goodwin L."/>
            <person name="Chen A."/>
            <person name="Palaniappan K."/>
            <person name="Land M."/>
            <person name="Hauser L."/>
            <person name="Chang Y."/>
            <person name="Jeffries C."/>
            <person name="Brambilla E."/>
            <person name="Kopitz M."/>
            <person name="Rohde M."/>
            <person name="Goker M."/>
            <person name="Tindall B."/>
            <person name="Detter J."/>
            <person name="Woyke T."/>
            <person name="Bristow J."/>
            <person name="Eisen J."/>
            <person name="Markowitz V."/>
            <person name="Hugenholtz P."/>
            <person name="Klenk H."/>
            <person name="Kyrpides N."/>
        </authorList>
    </citation>
    <scope>NUCLEOTIDE SEQUENCE [LARGE SCALE GENOMIC DNA]</scope>
    <source>
        <strain evidence="2">ATCC 43766 / DSM 16922 / JCM 21250 / NBRC 16016 / NCTC 11634 / CL345/78</strain>
    </source>
</reference>
<proteinExistence type="predicted"/>
<keyword evidence="2" id="KW-1185">Reference proteome</keyword>
<dbReference type="RefSeq" id="WP_013598382.1">
    <property type="nucleotide sequence ID" value="NC_015144.1"/>
</dbReference>
<dbReference type="PROSITE" id="PS51257">
    <property type="entry name" value="PROKAR_LIPOPROTEIN"/>
    <property type="match status" value="1"/>
</dbReference>
<dbReference type="EMBL" id="CP002455">
    <property type="protein sequence ID" value="ADX67992.1"/>
    <property type="molecule type" value="Genomic_DNA"/>
</dbReference>
<dbReference type="Pfam" id="PF25594">
    <property type="entry name" value="GldB_lipo"/>
    <property type="match status" value="1"/>
</dbReference>
<accession>F0NXK2</accession>
<gene>
    <name evidence="1" type="ordered locus">Weevi_1288</name>
</gene>
<name>F0NXK2_WEEVC</name>
<dbReference type="HOGENOM" id="CLU_070771_0_0_10"/>
<dbReference type="Proteomes" id="UP000008641">
    <property type="component" value="Chromosome"/>
</dbReference>
<reference evidence="1 2" key="1">
    <citation type="journal article" date="2011" name="Stand. Genomic Sci.">
        <title>Complete genome sequence of Weeksella virosa type strain (9751).</title>
        <authorList>
            <person name="Lang E."/>
            <person name="Teshima H."/>
            <person name="Lucas S."/>
            <person name="Lapidus A."/>
            <person name="Hammon N."/>
            <person name="Deshpande S."/>
            <person name="Nolan M."/>
            <person name="Cheng J.F."/>
            <person name="Pitluck S."/>
            <person name="Liolios K."/>
            <person name="Pagani I."/>
            <person name="Mikhailova N."/>
            <person name="Ivanova N."/>
            <person name="Mavromatis K."/>
            <person name="Pati A."/>
            <person name="Tapia R."/>
            <person name="Han C."/>
            <person name="Goodwin L."/>
            <person name="Chen A."/>
            <person name="Palaniappan K."/>
            <person name="Land M."/>
            <person name="Hauser L."/>
            <person name="Chang Y.J."/>
            <person name="Jeffries C.D."/>
            <person name="Brambilla E.M."/>
            <person name="Kopitz M."/>
            <person name="Rohde M."/>
            <person name="Goker M."/>
            <person name="Tindall B.J."/>
            <person name="Detter J.C."/>
            <person name="Woyke T."/>
            <person name="Bristow J."/>
            <person name="Eisen J.A."/>
            <person name="Markowitz V."/>
            <person name="Hugenholtz P."/>
            <person name="Klenk H.P."/>
            <person name="Kyrpides N.C."/>
        </authorList>
    </citation>
    <scope>NUCLEOTIDE SEQUENCE [LARGE SCALE GENOMIC DNA]</scope>
    <source>
        <strain evidence="2">ATCC 43766 / DSM 16922 / JCM 21250 / NBRC 16016 / NCTC 11634 / CL345/78</strain>
    </source>
</reference>
<dbReference type="eggNOG" id="COG5504">
    <property type="taxonomic scope" value="Bacteria"/>
</dbReference>
<evidence type="ECO:0000313" key="2">
    <source>
        <dbReference type="Proteomes" id="UP000008641"/>
    </source>
</evidence>
<evidence type="ECO:0000313" key="1">
    <source>
        <dbReference type="EMBL" id="ADX67992.1"/>
    </source>
</evidence>
<protein>
    <submittedName>
        <fullName evidence="1">Gliding motility protein, GldB</fullName>
    </submittedName>
</protein>
<dbReference type="KEGG" id="wvi:Weevi_1288"/>